<feature type="region of interest" description="Disordered" evidence="1">
    <location>
        <begin position="25"/>
        <end position="47"/>
    </location>
</feature>
<feature type="chain" id="PRO_5045578888" description="Lipoprotein" evidence="2">
    <location>
        <begin position="24"/>
        <end position="72"/>
    </location>
</feature>
<evidence type="ECO:0008006" key="5">
    <source>
        <dbReference type="Google" id="ProtNLM"/>
    </source>
</evidence>
<organism evidence="3 4">
    <name type="scientific">Tsukamurella columbiensis</name>
    <dbReference type="NCBI Taxonomy" id="128509"/>
    <lineage>
        <taxon>Bacteria</taxon>
        <taxon>Bacillati</taxon>
        <taxon>Actinomycetota</taxon>
        <taxon>Actinomycetes</taxon>
        <taxon>Mycobacteriales</taxon>
        <taxon>Tsukamurellaceae</taxon>
        <taxon>Tsukamurella</taxon>
    </lineage>
</organism>
<sequence length="72" mass="7231">MGKLYTVVGLALAGIVLVGCAPAGPPAASPTTKMSTPTSTAPAPRGVDSKVSPFAFCDDPFRDIAQPCIPSN</sequence>
<evidence type="ECO:0000256" key="2">
    <source>
        <dbReference type="SAM" id="SignalP"/>
    </source>
</evidence>
<keyword evidence="2" id="KW-0732">Signal</keyword>
<feature type="signal peptide" evidence="2">
    <location>
        <begin position="1"/>
        <end position="23"/>
    </location>
</feature>
<evidence type="ECO:0000256" key="1">
    <source>
        <dbReference type="SAM" id="MobiDB-lite"/>
    </source>
</evidence>
<keyword evidence="4" id="KW-1185">Reference proteome</keyword>
<dbReference type="Proteomes" id="UP000556611">
    <property type="component" value="Unassembled WGS sequence"/>
</dbReference>
<dbReference type="RefSeq" id="WP_191834266.1">
    <property type="nucleotide sequence ID" value="NZ_JABARZ010000025.1"/>
</dbReference>
<evidence type="ECO:0000313" key="4">
    <source>
        <dbReference type="Proteomes" id="UP000556611"/>
    </source>
</evidence>
<gene>
    <name evidence="3" type="ORF">HHU10_20655</name>
</gene>
<evidence type="ECO:0000313" key="3">
    <source>
        <dbReference type="EMBL" id="NMD58031.1"/>
    </source>
</evidence>
<comment type="caution">
    <text evidence="3">The sequence shown here is derived from an EMBL/GenBank/DDBJ whole genome shotgun (WGS) entry which is preliminary data.</text>
</comment>
<name>A0ABX1LIB7_9ACTN</name>
<proteinExistence type="predicted"/>
<reference evidence="3 4" key="1">
    <citation type="submission" date="2020-04" db="EMBL/GenBank/DDBJ databases">
        <title>MicrobeNet Type strains.</title>
        <authorList>
            <person name="Nicholson A.C."/>
        </authorList>
    </citation>
    <scope>NUCLEOTIDE SEQUENCE [LARGE SCALE GENOMIC DNA]</scope>
    <source>
        <strain evidence="3 4">ATCC BAA-330</strain>
    </source>
</reference>
<feature type="compositionally biased region" description="Low complexity" evidence="1">
    <location>
        <begin position="29"/>
        <end position="44"/>
    </location>
</feature>
<accession>A0ABX1LIB7</accession>
<dbReference type="PROSITE" id="PS51257">
    <property type="entry name" value="PROKAR_LIPOPROTEIN"/>
    <property type="match status" value="1"/>
</dbReference>
<dbReference type="EMBL" id="JABARZ010000025">
    <property type="protein sequence ID" value="NMD58031.1"/>
    <property type="molecule type" value="Genomic_DNA"/>
</dbReference>
<protein>
    <recommendedName>
        <fullName evidence="5">Lipoprotein</fullName>
    </recommendedName>
</protein>